<dbReference type="PANTHER" id="PTHR43591">
    <property type="entry name" value="METHYLTRANSFERASE"/>
    <property type="match status" value="1"/>
</dbReference>
<dbReference type="AlphaFoldDB" id="A0A1G2QQQ2"/>
<reference evidence="2 3" key="1">
    <citation type="journal article" date="2016" name="Nat. Commun.">
        <title>Thousands of microbial genomes shed light on interconnected biogeochemical processes in an aquifer system.</title>
        <authorList>
            <person name="Anantharaman K."/>
            <person name="Brown C.T."/>
            <person name="Hug L.A."/>
            <person name="Sharon I."/>
            <person name="Castelle C.J."/>
            <person name="Probst A.J."/>
            <person name="Thomas B.C."/>
            <person name="Singh A."/>
            <person name="Wilkins M.J."/>
            <person name="Karaoz U."/>
            <person name="Brodie E.L."/>
            <person name="Williams K.H."/>
            <person name="Hubbard S.S."/>
            <person name="Banfield J.F."/>
        </authorList>
    </citation>
    <scope>NUCLEOTIDE SEQUENCE [LARGE SCALE GENOMIC DNA]</scope>
</reference>
<name>A0A1G2QQQ2_9BACT</name>
<dbReference type="GO" id="GO:0008757">
    <property type="term" value="F:S-adenosylmethionine-dependent methyltransferase activity"/>
    <property type="evidence" value="ECO:0007669"/>
    <property type="project" value="InterPro"/>
</dbReference>
<dbReference type="InterPro" id="IPR029063">
    <property type="entry name" value="SAM-dependent_MTases_sf"/>
</dbReference>
<protein>
    <recommendedName>
        <fullName evidence="1">Methyltransferase type 11 domain-containing protein</fullName>
    </recommendedName>
</protein>
<comment type="caution">
    <text evidence="2">The sequence shown here is derived from an EMBL/GenBank/DDBJ whole genome shotgun (WGS) entry which is preliminary data.</text>
</comment>
<dbReference type="Proteomes" id="UP000179245">
    <property type="component" value="Unassembled WGS sequence"/>
</dbReference>
<sequence>MGDLEFKVFERESRKKYRIWMIPLVDDALMTSRLQSGKILDVGCGPGLLVKEFAQRSKKFQVVGIDISPYVIRRARENCQGLKNIVLKKAAASHLPFDDKVFDLVICKDSLHHFNNLERALREMYRVIKSDGTVYLQDLRRDLPWRLLKMAIPPKSLFQKLQYYSARASYTKKELTIILKALGLRSYAIKTRQATQKLRYKYNKAGIDFNQLRASFQSRYVAVIKKS</sequence>
<organism evidence="2 3">
    <name type="scientific">Candidatus Wildermuthbacteria bacterium GWA2_46_15</name>
    <dbReference type="NCBI Taxonomy" id="1802443"/>
    <lineage>
        <taxon>Bacteria</taxon>
        <taxon>Candidatus Wildermuthiibacteriota</taxon>
    </lineage>
</organism>
<dbReference type="CDD" id="cd02440">
    <property type="entry name" value="AdoMet_MTases"/>
    <property type="match status" value="1"/>
</dbReference>
<accession>A0A1G2QQQ2</accession>
<evidence type="ECO:0000313" key="2">
    <source>
        <dbReference type="EMBL" id="OHA62843.1"/>
    </source>
</evidence>
<evidence type="ECO:0000313" key="3">
    <source>
        <dbReference type="Proteomes" id="UP000179245"/>
    </source>
</evidence>
<dbReference type="SUPFAM" id="SSF53335">
    <property type="entry name" value="S-adenosyl-L-methionine-dependent methyltransferases"/>
    <property type="match status" value="1"/>
</dbReference>
<dbReference type="Gene3D" id="3.40.50.150">
    <property type="entry name" value="Vaccinia Virus protein VP39"/>
    <property type="match status" value="1"/>
</dbReference>
<dbReference type="Pfam" id="PF08241">
    <property type="entry name" value="Methyltransf_11"/>
    <property type="match status" value="1"/>
</dbReference>
<feature type="domain" description="Methyltransferase type 11" evidence="1">
    <location>
        <begin position="40"/>
        <end position="135"/>
    </location>
</feature>
<dbReference type="InterPro" id="IPR013216">
    <property type="entry name" value="Methyltransf_11"/>
</dbReference>
<dbReference type="STRING" id="1802443.A2117_02615"/>
<evidence type="ECO:0000259" key="1">
    <source>
        <dbReference type="Pfam" id="PF08241"/>
    </source>
</evidence>
<dbReference type="EMBL" id="MHTO01000002">
    <property type="protein sequence ID" value="OHA62843.1"/>
    <property type="molecule type" value="Genomic_DNA"/>
</dbReference>
<gene>
    <name evidence="2" type="ORF">A2117_02615</name>
</gene>
<proteinExistence type="predicted"/>